<evidence type="ECO:0000313" key="2">
    <source>
        <dbReference type="EMBL" id="CAB4135539.1"/>
    </source>
</evidence>
<gene>
    <name evidence="2" type="ORF">UFOVP285_50</name>
</gene>
<dbReference type="InterPro" id="IPR055644">
    <property type="entry name" value="DUF7220"/>
</dbReference>
<keyword evidence="1" id="KW-0472">Membrane</keyword>
<name>A0A6J5LV00_9CAUD</name>
<organism evidence="2">
    <name type="scientific">uncultured Caudovirales phage</name>
    <dbReference type="NCBI Taxonomy" id="2100421"/>
    <lineage>
        <taxon>Viruses</taxon>
        <taxon>Duplodnaviria</taxon>
        <taxon>Heunggongvirae</taxon>
        <taxon>Uroviricota</taxon>
        <taxon>Caudoviricetes</taxon>
        <taxon>Peduoviridae</taxon>
        <taxon>Maltschvirus</taxon>
        <taxon>Maltschvirus maltsch</taxon>
    </lineage>
</organism>
<keyword evidence="1" id="KW-1133">Transmembrane helix</keyword>
<accession>A0A6J5LV00</accession>
<proteinExistence type="predicted"/>
<dbReference type="Pfam" id="PF23858">
    <property type="entry name" value="DUF7220"/>
    <property type="match status" value="1"/>
</dbReference>
<feature type="transmembrane region" description="Helical" evidence="1">
    <location>
        <begin position="12"/>
        <end position="38"/>
    </location>
</feature>
<dbReference type="EMBL" id="LR796300">
    <property type="protein sequence ID" value="CAB4135539.1"/>
    <property type="molecule type" value="Genomic_DNA"/>
</dbReference>
<keyword evidence="1" id="KW-0812">Transmembrane</keyword>
<sequence>MRQTKLGSFYEACINVAIGFGINFVANLIILPLFGFNITLMDNLYIGLLYTIVSVARSYVVRRWFDRKIHEAAQRLAQ</sequence>
<feature type="transmembrane region" description="Helical" evidence="1">
    <location>
        <begin position="44"/>
        <end position="60"/>
    </location>
</feature>
<reference evidence="2" key="1">
    <citation type="submission" date="2020-04" db="EMBL/GenBank/DDBJ databases">
        <authorList>
            <person name="Chiriac C."/>
            <person name="Salcher M."/>
            <person name="Ghai R."/>
            <person name="Kavagutti S V."/>
        </authorList>
    </citation>
    <scope>NUCLEOTIDE SEQUENCE</scope>
</reference>
<protein>
    <submittedName>
        <fullName evidence="2">Uncharacterized protein</fullName>
    </submittedName>
</protein>
<evidence type="ECO:0000256" key="1">
    <source>
        <dbReference type="SAM" id="Phobius"/>
    </source>
</evidence>